<dbReference type="Pfam" id="PF00120">
    <property type="entry name" value="Gln-synt_C"/>
    <property type="match status" value="1"/>
</dbReference>
<evidence type="ECO:0000313" key="12">
    <source>
        <dbReference type="Proteomes" id="UP000238338"/>
    </source>
</evidence>
<feature type="domain" description="GS beta-grasp" evidence="9">
    <location>
        <begin position="9"/>
        <end position="104"/>
    </location>
</feature>
<dbReference type="PROSITE" id="PS51987">
    <property type="entry name" value="GS_CATALYTIC"/>
    <property type="match status" value="1"/>
</dbReference>
<evidence type="ECO:0000313" key="11">
    <source>
        <dbReference type="EMBL" id="PQV58997.1"/>
    </source>
</evidence>
<dbReference type="GO" id="GO:0006598">
    <property type="term" value="P:polyamine catabolic process"/>
    <property type="evidence" value="ECO:0007669"/>
    <property type="project" value="TreeGrafter"/>
</dbReference>
<dbReference type="PROSITE" id="PS51986">
    <property type="entry name" value="GS_BETA_GRASP"/>
    <property type="match status" value="1"/>
</dbReference>
<dbReference type="GO" id="GO:0005524">
    <property type="term" value="F:ATP binding"/>
    <property type="evidence" value="ECO:0007669"/>
    <property type="project" value="UniProtKB-KW"/>
</dbReference>
<dbReference type="PANTHER" id="PTHR43785">
    <property type="entry name" value="GAMMA-GLUTAMYLPUTRESCINE SYNTHETASE"/>
    <property type="match status" value="1"/>
</dbReference>
<dbReference type="SUPFAM" id="SSF55931">
    <property type="entry name" value="Glutamine synthetase/guanido kinase"/>
    <property type="match status" value="1"/>
</dbReference>
<sequence>MKNWLRKHPQVRTIRVAAADLNGQPRGKRVPVRFADAVVENGTRFPMSVLNLDIWGEDIEDSPLVFDSGDADGVLKPTERGFMPMPWLDAPTALLPIWMFRENGKPYEGDPRHALARVIGRYKARGLTPVCAMELEFFLIDDSGKKLQVPLSPRSGKRRKAAEIMSIRALDAFDTFFTDLYDACEAMDIPADTAISESGLGQFEINLMHTDDALRAADDAWLFKMLVKGLARRHGFAASFMAKPYADYSGNGLHTHFSVIDADGENVFDNGGHDGSEMLKQAVAGCLAAMHDSTLIFAPHANSYDRLVPEAHAPNAICWAYENRTSALRIPSGNPRARRIEHRVAGGDVNPYLLLAAILGAALTGIEDGLTPPAPITGNAYALDLPLLPDTWEEAIGIFEKSEIMARIFPAEMIRNLVMTKRQEHHYMEELTPEEKVELYLDTV</sequence>
<keyword evidence="5" id="KW-0067">ATP-binding</keyword>
<dbReference type="EMBL" id="PVEP01000001">
    <property type="protein sequence ID" value="PQV58997.1"/>
    <property type="molecule type" value="Genomic_DNA"/>
</dbReference>
<evidence type="ECO:0000256" key="7">
    <source>
        <dbReference type="PROSITE-ProRule" id="PRU01330"/>
    </source>
</evidence>
<evidence type="ECO:0000256" key="2">
    <source>
        <dbReference type="ARBA" id="ARBA00003117"/>
    </source>
</evidence>
<dbReference type="SMART" id="SM01230">
    <property type="entry name" value="Gln-synt_C"/>
    <property type="match status" value="1"/>
</dbReference>
<dbReference type="GO" id="GO:0006542">
    <property type="term" value="P:glutamine biosynthetic process"/>
    <property type="evidence" value="ECO:0007669"/>
    <property type="project" value="InterPro"/>
</dbReference>
<keyword evidence="6" id="KW-0535">Nitrogen fixation</keyword>
<dbReference type="SUPFAM" id="SSF54368">
    <property type="entry name" value="Glutamine synthetase, N-terminal domain"/>
    <property type="match status" value="1"/>
</dbReference>
<dbReference type="InterPro" id="IPR008147">
    <property type="entry name" value="Gln_synt_N"/>
</dbReference>
<dbReference type="RefSeq" id="WP_105513211.1">
    <property type="nucleotide sequence ID" value="NZ_PVEP01000001.1"/>
</dbReference>
<evidence type="ECO:0000256" key="1">
    <source>
        <dbReference type="ARBA" id="ARBA00001946"/>
    </source>
</evidence>
<evidence type="ECO:0000256" key="6">
    <source>
        <dbReference type="ARBA" id="ARBA00023231"/>
    </source>
</evidence>
<dbReference type="InterPro" id="IPR036651">
    <property type="entry name" value="Gln_synt_N_sf"/>
</dbReference>
<dbReference type="InterPro" id="IPR008146">
    <property type="entry name" value="Gln_synth_cat_dom"/>
</dbReference>
<dbReference type="Gene3D" id="3.30.590.10">
    <property type="entry name" value="Glutamine synthetase/guanido kinase, catalytic domain"/>
    <property type="match status" value="1"/>
</dbReference>
<evidence type="ECO:0000259" key="9">
    <source>
        <dbReference type="PROSITE" id="PS51986"/>
    </source>
</evidence>
<name>A0A2S8SDS2_9RHOB</name>
<reference evidence="11 12" key="1">
    <citation type="submission" date="2018-02" db="EMBL/GenBank/DDBJ databases">
        <title>Genomic Encyclopedia of Archaeal and Bacterial Type Strains, Phase II (KMG-II): from individual species to whole genera.</title>
        <authorList>
            <person name="Goeker M."/>
        </authorList>
    </citation>
    <scope>NUCLEOTIDE SEQUENCE [LARGE SCALE GENOMIC DNA]</scope>
    <source>
        <strain evidence="11 12">DSM 18921</strain>
    </source>
</reference>
<dbReference type="PANTHER" id="PTHR43785:SF12">
    <property type="entry name" value="TYPE-1 GLUTAMINE SYNTHETASE 2"/>
    <property type="match status" value="1"/>
</dbReference>
<comment type="caution">
    <text evidence="11">The sequence shown here is derived from an EMBL/GenBank/DDBJ whole genome shotgun (WGS) entry which is preliminary data.</text>
</comment>
<evidence type="ECO:0000256" key="3">
    <source>
        <dbReference type="ARBA" id="ARBA00022598"/>
    </source>
</evidence>
<dbReference type="OrthoDB" id="9807095at2"/>
<evidence type="ECO:0000256" key="8">
    <source>
        <dbReference type="RuleBase" id="RU000384"/>
    </source>
</evidence>
<keyword evidence="12" id="KW-1185">Reference proteome</keyword>
<dbReference type="Proteomes" id="UP000238338">
    <property type="component" value="Unassembled WGS sequence"/>
</dbReference>
<evidence type="ECO:0000256" key="5">
    <source>
        <dbReference type="ARBA" id="ARBA00022840"/>
    </source>
</evidence>
<keyword evidence="4" id="KW-0547">Nucleotide-binding</keyword>
<feature type="domain" description="GS catalytic" evidence="10">
    <location>
        <begin position="111"/>
        <end position="444"/>
    </location>
</feature>
<evidence type="ECO:0000259" key="10">
    <source>
        <dbReference type="PROSITE" id="PS51987"/>
    </source>
</evidence>
<evidence type="ECO:0000256" key="4">
    <source>
        <dbReference type="ARBA" id="ARBA00022741"/>
    </source>
</evidence>
<proteinExistence type="inferred from homology"/>
<organism evidence="11 12">
    <name type="scientific">Albidovulum denitrificans</name>
    <dbReference type="NCBI Taxonomy" id="404881"/>
    <lineage>
        <taxon>Bacteria</taxon>
        <taxon>Pseudomonadati</taxon>
        <taxon>Pseudomonadota</taxon>
        <taxon>Alphaproteobacteria</taxon>
        <taxon>Rhodobacterales</taxon>
        <taxon>Paracoccaceae</taxon>
        <taxon>Albidovulum</taxon>
    </lineage>
</organism>
<dbReference type="AlphaFoldDB" id="A0A2S8SDS2"/>
<keyword evidence="3" id="KW-0436">Ligase</keyword>
<gene>
    <name evidence="11" type="ORF">LX70_00817</name>
</gene>
<dbReference type="GO" id="GO:0004356">
    <property type="term" value="F:glutamine synthetase activity"/>
    <property type="evidence" value="ECO:0007669"/>
    <property type="project" value="InterPro"/>
</dbReference>
<comment type="function">
    <text evidence="2">Catalyzes the ATP-dependent biosynthesis of glutamine from glutamate and ammonia.</text>
</comment>
<comment type="similarity">
    <text evidence="7 8">Belongs to the glutamine synthetase family.</text>
</comment>
<dbReference type="Gene3D" id="3.10.20.70">
    <property type="entry name" value="Glutamine synthetase, N-terminal domain"/>
    <property type="match status" value="1"/>
</dbReference>
<comment type="cofactor">
    <cofactor evidence="1">
        <name>Mg(2+)</name>
        <dbReference type="ChEBI" id="CHEBI:18420"/>
    </cofactor>
</comment>
<dbReference type="InterPro" id="IPR014746">
    <property type="entry name" value="Gln_synth/guanido_kin_cat_dom"/>
</dbReference>
<accession>A0A2S8SDS2</accession>
<protein>
    <submittedName>
        <fullName evidence="11">Glutamine synthetase</fullName>
    </submittedName>
</protein>